<feature type="compositionally biased region" description="Basic and acidic residues" evidence="6">
    <location>
        <begin position="877"/>
        <end position="887"/>
    </location>
</feature>
<dbReference type="InterPro" id="IPR014352">
    <property type="entry name" value="FERM/acyl-CoA-bd_prot_sf"/>
</dbReference>
<evidence type="ECO:0000256" key="1">
    <source>
        <dbReference type="ARBA" id="ARBA00004536"/>
    </source>
</evidence>
<evidence type="ECO:0000256" key="2">
    <source>
        <dbReference type="ARBA" id="ARBA00022025"/>
    </source>
</evidence>
<feature type="compositionally biased region" description="Polar residues" evidence="6">
    <location>
        <begin position="393"/>
        <end position="402"/>
    </location>
</feature>
<feature type="compositionally biased region" description="Basic and acidic residues" evidence="6">
    <location>
        <begin position="795"/>
        <end position="812"/>
    </location>
</feature>
<dbReference type="GO" id="GO:0008092">
    <property type="term" value="F:cytoskeletal protein binding"/>
    <property type="evidence" value="ECO:0007669"/>
    <property type="project" value="InterPro"/>
</dbReference>
<feature type="compositionally biased region" description="Polar residues" evidence="6">
    <location>
        <begin position="417"/>
        <end position="428"/>
    </location>
</feature>
<dbReference type="SUPFAM" id="SSF50729">
    <property type="entry name" value="PH domain-like"/>
    <property type="match status" value="1"/>
</dbReference>
<dbReference type="Pfam" id="PF00373">
    <property type="entry name" value="FERM_M"/>
    <property type="match status" value="1"/>
</dbReference>
<feature type="compositionally biased region" description="Basic and acidic residues" evidence="6">
    <location>
        <begin position="501"/>
        <end position="520"/>
    </location>
</feature>
<feature type="compositionally biased region" description="Basic and acidic residues" evidence="6">
    <location>
        <begin position="441"/>
        <end position="452"/>
    </location>
</feature>
<feature type="region of interest" description="Disordered" evidence="6">
    <location>
        <begin position="30"/>
        <end position="50"/>
    </location>
</feature>
<dbReference type="CDD" id="cd13193">
    <property type="entry name" value="FERM_C_FARP1-like"/>
    <property type="match status" value="1"/>
</dbReference>
<dbReference type="SUPFAM" id="SSF47031">
    <property type="entry name" value="Second domain of FERM"/>
    <property type="match status" value="1"/>
</dbReference>
<dbReference type="FunFam" id="2.30.29.30:FF:000002">
    <property type="entry name" value="Band 4.1-like protein 5 isoform 1"/>
    <property type="match status" value="1"/>
</dbReference>
<feature type="compositionally biased region" description="Basic and acidic residues" evidence="6">
    <location>
        <begin position="1083"/>
        <end position="1096"/>
    </location>
</feature>
<evidence type="ECO:0000259" key="7">
    <source>
        <dbReference type="PROSITE" id="PS50057"/>
    </source>
</evidence>
<dbReference type="InterPro" id="IPR035963">
    <property type="entry name" value="FERM_2"/>
</dbReference>
<accession>A0AAF3J1I3</accession>
<keyword evidence="8" id="KW-1185">Reference proteome</keyword>
<feature type="region of interest" description="Disordered" evidence="6">
    <location>
        <begin position="725"/>
        <end position="765"/>
    </location>
</feature>
<feature type="compositionally biased region" description="Polar residues" evidence="6">
    <location>
        <begin position="853"/>
        <end position="874"/>
    </location>
</feature>
<dbReference type="GO" id="GO:0005085">
    <property type="term" value="F:guanyl-nucleotide exchange factor activity"/>
    <property type="evidence" value="ECO:0007669"/>
    <property type="project" value="UniProtKB-KW"/>
</dbReference>
<dbReference type="FunFam" id="3.10.20.90:FF:000040">
    <property type="entry name" value="FERM, RhoGEF and pleckstrin domain-containing protein"/>
    <property type="match status" value="1"/>
</dbReference>
<organism evidence="8 9">
    <name type="scientific">Mesorhabditis belari</name>
    <dbReference type="NCBI Taxonomy" id="2138241"/>
    <lineage>
        <taxon>Eukaryota</taxon>
        <taxon>Metazoa</taxon>
        <taxon>Ecdysozoa</taxon>
        <taxon>Nematoda</taxon>
        <taxon>Chromadorea</taxon>
        <taxon>Rhabditida</taxon>
        <taxon>Rhabditina</taxon>
        <taxon>Rhabditomorpha</taxon>
        <taxon>Rhabditoidea</taxon>
        <taxon>Rhabditidae</taxon>
        <taxon>Mesorhabditinae</taxon>
        <taxon>Mesorhabditis</taxon>
    </lineage>
</organism>
<dbReference type="Gene3D" id="3.10.20.90">
    <property type="entry name" value="Phosphatidylinositol 3-kinase Catalytic Subunit, Chain A, domain 1"/>
    <property type="match status" value="1"/>
</dbReference>
<evidence type="ECO:0000256" key="5">
    <source>
        <dbReference type="ARBA" id="ARBA00043944"/>
    </source>
</evidence>
<dbReference type="PRINTS" id="PR00661">
    <property type="entry name" value="ERMFAMILY"/>
</dbReference>
<evidence type="ECO:0000256" key="6">
    <source>
        <dbReference type="SAM" id="MobiDB-lite"/>
    </source>
</evidence>
<dbReference type="Gene3D" id="2.30.29.30">
    <property type="entry name" value="Pleckstrin-homology domain (PH domain)/Phosphotyrosine-binding domain (PTB)"/>
    <property type="match status" value="1"/>
</dbReference>
<feature type="region of interest" description="Disordered" evidence="6">
    <location>
        <begin position="690"/>
        <end position="710"/>
    </location>
</feature>
<dbReference type="InterPro" id="IPR018979">
    <property type="entry name" value="FERM_N"/>
</dbReference>
<feature type="region of interest" description="Disordered" evidence="6">
    <location>
        <begin position="853"/>
        <end position="1020"/>
    </location>
</feature>
<dbReference type="InterPro" id="IPR019747">
    <property type="entry name" value="FERM_CS"/>
</dbReference>
<dbReference type="InterPro" id="IPR000798">
    <property type="entry name" value="Ez/rad/moesin-like"/>
</dbReference>
<evidence type="ECO:0000313" key="9">
    <source>
        <dbReference type="WBParaSite" id="MBELARI_LOCUS10343"/>
    </source>
</evidence>
<dbReference type="SUPFAM" id="SSF54236">
    <property type="entry name" value="Ubiquitin-like"/>
    <property type="match status" value="1"/>
</dbReference>
<dbReference type="InterPro" id="IPR018980">
    <property type="entry name" value="FERM_PH-like_C"/>
</dbReference>
<feature type="region of interest" description="Disordered" evidence="6">
    <location>
        <begin position="1083"/>
        <end position="1127"/>
    </location>
</feature>
<comment type="subcellular location">
    <subcellularLocation>
        <location evidence="1">Cell junction</location>
        <location evidence="1">Adherens junction</location>
    </subcellularLocation>
    <subcellularLocation>
        <location evidence="5">Cell projection</location>
        <location evidence="5">Rhabdomere</location>
    </subcellularLocation>
</comment>
<feature type="region of interest" description="Disordered" evidence="6">
    <location>
        <begin position="788"/>
        <end position="824"/>
    </location>
</feature>
<keyword evidence="4" id="KW-0677">Repeat</keyword>
<dbReference type="Pfam" id="PF09379">
    <property type="entry name" value="FERM_N"/>
    <property type="match status" value="1"/>
</dbReference>
<dbReference type="Pfam" id="PF08736">
    <property type="entry name" value="FA"/>
    <property type="match status" value="1"/>
</dbReference>
<dbReference type="CDD" id="cd14473">
    <property type="entry name" value="FERM_B-lobe"/>
    <property type="match status" value="1"/>
</dbReference>
<dbReference type="Pfam" id="PF09380">
    <property type="entry name" value="FERM_C"/>
    <property type="match status" value="1"/>
</dbReference>
<dbReference type="Gene3D" id="1.20.80.10">
    <property type="match status" value="1"/>
</dbReference>
<dbReference type="InterPro" id="IPR051835">
    <property type="entry name" value="RAC1-GEF"/>
</dbReference>
<dbReference type="InterPro" id="IPR000299">
    <property type="entry name" value="FERM_domain"/>
</dbReference>
<name>A0AAF3J1I3_9BILA</name>
<dbReference type="PROSITE" id="PS00660">
    <property type="entry name" value="FERM_1"/>
    <property type="match status" value="1"/>
</dbReference>
<dbReference type="InterPro" id="IPR041788">
    <property type="entry name" value="FARP1/FARP2/FRMD7_FERM_C"/>
</dbReference>
<keyword evidence="3" id="KW-0344">Guanine-nucleotide releasing factor</keyword>
<dbReference type="CDD" id="cd17098">
    <property type="entry name" value="FERM_F1_FARP1_like"/>
    <property type="match status" value="1"/>
</dbReference>
<reference evidence="9" key="1">
    <citation type="submission" date="2024-02" db="UniProtKB">
        <authorList>
            <consortium name="WormBaseParasite"/>
        </authorList>
    </citation>
    <scope>IDENTIFICATION</scope>
</reference>
<dbReference type="InterPro" id="IPR019748">
    <property type="entry name" value="FERM_central"/>
</dbReference>
<evidence type="ECO:0000256" key="3">
    <source>
        <dbReference type="ARBA" id="ARBA00022658"/>
    </source>
</evidence>
<proteinExistence type="predicted"/>
<dbReference type="SMART" id="SM00295">
    <property type="entry name" value="B41"/>
    <property type="match status" value="1"/>
</dbReference>
<evidence type="ECO:0000256" key="4">
    <source>
        <dbReference type="ARBA" id="ARBA00022737"/>
    </source>
</evidence>
<dbReference type="AlphaFoldDB" id="A0AAF3J1I3"/>
<dbReference type="InterPro" id="IPR019749">
    <property type="entry name" value="Band_41_domain"/>
</dbReference>
<dbReference type="SMART" id="SM01196">
    <property type="entry name" value="FERM_C"/>
    <property type="match status" value="1"/>
</dbReference>
<dbReference type="PANTHER" id="PTHR45858">
    <property type="entry name" value="FERM DOMAIN CONTAINING PROTEIN"/>
    <property type="match status" value="1"/>
</dbReference>
<evidence type="ECO:0000313" key="8">
    <source>
        <dbReference type="Proteomes" id="UP000887575"/>
    </source>
</evidence>
<dbReference type="PROSITE" id="PS50057">
    <property type="entry name" value="FERM_3"/>
    <property type="match status" value="1"/>
</dbReference>
<dbReference type="GO" id="GO:0005912">
    <property type="term" value="C:adherens junction"/>
    <property type="evidence" value="ECO:0007669"/>
    <property type="project" value="UniProtKB-SubCell"/>
</dbReference>
<dbReference type="PRINTS" id="PR00935">
    <property type="entry name" value="BAND41"/>
</dbReference>
<dbReference type="PANTHER" id="PTHR45858:SF5">
    <property type="entry name" value="MOESIN_EZRIN_RADIXIN HOMOLOG 1"/>
    <property type="match status" value="1"/>
</dbReference>
<dbReference type="InterPro" id="IPR011993">
    <property type="entry name" value="PH-like_dom_sf"/>
</dbReference>
<dbReference type="InterPro" id="IPR014847">
    <property type="entry name" value="FA"/>
</dbReference>
<feature type="region of interest" description="Disordered" evidence="6">
    <location>
        <begin position="382"/>
        <end position="531"/>
    </location>
</feature>
<dbReference type="SMART" id="SM01195">
    <property type="entry name" value="FA"/>
    <property type="match status" value="1"/>
</dbReference>
<dbReference type="WBParaSite" id="MBELARI_LOCUS10343">
    <property type="protein sequence ID" value="MBELARI_LOCUS10343"/>
    <property type="gene ID" value="MBELARI_LOCUS10343"/>
</dbReference>
<dbReference type="FunFam" id="1.20.80.10:FF:000005">
    <property type="entry name" value="FERM, RhoGEF and pleckstrin domain-containing protein 1"/>
    <property type="match status" value="1"/>
</dbReference>
<dbReference type="InterPro" id="IPR029071">
    <property type="entry name" value="Ubiquitin-like_domsf"/>
</dbReference>
<feature type="domain" description="FERM" evidence="7">
    <location>
        <begin position="56"/>
        <end position="339"/>
    </location>
</feature>
<feature type="compositionally biased region" description="Polar residues" evidence="6">
    <location>
        <begin position="893"/>
        <end position="910"/>
    </location>
</feature>
<protein>
    <recommendedName>
        <fullName evidence="2">Moesin/ezrin/radixin homolog 1</fullName>
    </recommendedName>
</protein>
<sequence>MKASKRMIQRYAQYTKGKRKIARRYRGPDAVAPHSAVPMGGPRPAPDVDPRRGKLMCVKVRLLDDSVAVFHLGHKALGQTLMDEVSRHLNLLEGDYFGLEFIDNEGCHVWLDMEKPILRQIAGTTDVKFHLIIKFYTPNPMDLEEEYTRYLLSLQIRRDLSQGHFLCAESTAALLAAYFVQSDCGDFSADDYPDASYLSHTRFIPNQTIHFQQKVMDCHKKLIGLSPEDADMQMLEVGRRCDFYGIRLHPAKDIEGTEACLAVMHLGIKVFHQFHCVSTFSWAKIRKLSFKRKKLLIKLHPDSYQCYKETIEFYFETRNECKNFWKKCVEHHGFFRCVQIEFPRKDTKLFSKGSSFRFHGRTQKQLIDYVREHHKRREPFTRPLRSGYHTCGMASSTPASNLQRDRVHSSMPHVSRPLSQHPSTTVDSGTLDARTNRPPRNHRDYTYDRMYDRGAISDVEGPSSAREIRPPIHPSTPENMSISLPNVLDEPTPSTSALEPPKSHSGDNFLDNRRDSKDFDNVSQDSYNLSDHDRLRDHETLANTTFTAKRVGDVVVKRVVSTKSQVSSMDEETQSHRLKSQRLKEFPFNQIPSNNLVPIEIDGPNVGLNLGPNVVPNVGPNVGPTSGYSSTTTTPLSSTFTKNTPIYTATGALLMKPKVIKSIEETSEIHQYSTIQRVTCRPASPDYVSYGNTEKRSTSPQTYGAIGPLPGKVITKDTMVITPEGIKEKNGQQSSIKSKPKTKPIVPPKPSSIRPISGDYDEVNNDDGYAKVERRTNHPVVNLATVLMDDEKEEKEEKPQPPPHHEKVEHRFSKPTLISVQSEDRPDIEKCQFFDDSSIPYTLTVRKLDNNQSTTSSFKVDQTNSLGRSSSKSPESFIRRKSLDLVPRKKLPSPSSFSSTDHTISPTTPESGDVLEYLLRKRSMSQERSALSKRTGKRADPRRQTQPVRFVLPMSEELSGIKSVGSTPALHRQSSLEQQDDDEMPPPPILSTSSELAKLGKIKSKTPPPPPPKSKDAAERVAQLKVTASVTAGVTAMSTPLIPSMEAVHEDPRESLVQSPSTAVLNVTSEIVEKNEKPRIEMRKEIESEVETEVKTDSPPFIDESPKSDEQLPSSRRTKTGLLWTDF</sequence>
<dbReference type="Proteomes" id="UP000887575">
    <property type="component" value="Unassembled WGS sequence"/>
</dbReference>